<keyword evidence="1" id="KW-1133">Transmembrane helix</keyword>
<feature type="transmembrane region" description="Helical" evidence="1">
    <location>
        <begin position="219"/>
        <end position="245"/>
    </location>
</feature>
<evidence type="ECO:0000313" key="3">
    <source>
        <dbReference type="Proteomes" id="UP000648352"/>
    </source>
</evidence>
<keyword evidence="1" id="KW-0472">Membrane</keyword>
<keyword evidence="3" id="KW-1185">Reference proteome</keyword>
<evidence type="ECO:0000256" key="1">
    <source>
        <dbReference type="SAM" id="Phobius"/>
    </source>
</evidence>
<organism evidence="2 3">
    <name type="scientific">Microbacterium pullorum</name>
    <dbReference type="NCBI Taxonomy" id="2762236"/>
    <lineage>
        <taxon>Bacteria</taxon>
        <taxon>Bacillati</taxon>
        <taxon>Actinomycetota</taxon>
        <taxon>Actinomycetes</taxon>
        <taxon>Micrococcales</taxon>
        <taxon>Microbacteriaceae</taxon>
        <taxon>Microbacterium</taxon>
    </lineage>
</organism>
<gene>
    <name evidence="2" type="ORF">H9651_14200</name>
</gene>
<feature type="transmembrane region" description="Helical" evidence="1">
    <location>
        <begin position="173"/>
        <end position="198"/>
    </location>
</feature>
<proteinExistence type="predicted"/>
<dbReference type="RefSeq" id="WP_191719987.1">
    <property type="nucleotide sequence ID" value="NZ_JACSQP010000013.1"/>
</dbReference>
<keyword evidence="1" id="KW-0812">Transmembrane</keyword>
<protein>
    <recommendedName>
        <fullName evidence="4">FtsX-like permease family protein</fullName>
    </recommendedName>
</protein>
<evidence type="ECO:0008006" key="4">
    <source>
        <dbReference type="Google" id="ProtNLM"/>
    </source>
</evidence>
<reference evidence="2 3" key="1">
    <citation type="submission" date="2020-08" db="EMBL/GenBank/DDBJ databases">
        <title>A Genomic Blueprint of the Chicken Gut Microbiome.</title>
        <authorList>
            <person name="Gilroy R."/>
            <person name="Ravi A."/>
            <person name="Getino M."/>
            <person name="Pursley I."/>
            <person name="Horton D.L."/>
            <person name="Alikhan N.-F."/>
            <person name="Baker D."/>
            <person name="Gharbi K."/>
            <person name="Hall N."/>
            <person name="Watson M."/>
            <person name="Adriaenssens E.M."/>
            <person name="Foster-Nyarko E."/>
            <person name="Jarju S."/>
            <person name="Secka A."/>
            <person name="Antonio M."/>
            <person name="Oren A."/>
            <person name="Chaudhuri R."/>
            <person name="La Ragione R.M."/>
            <person name="Hildebrand F."/>
            <person name="Pallen M.J."/>
        </authorList>
    </citation>
    <scope>NUCLEOTIDE SEQUENCE [LARGE SCALE GENOMIC DNA]</scope>
    <source>
        <strain evidence="2 3">Sa4CUA7</strain>
    </source>
</reference>
<dbReference type="Proteomes" id="UP000648352">
    <property type="component" value="Unassembled WGS sequence"/>
</dbReference>
<feature type="transmembrane region" description="Helical" evidence="1">
    <location>
        <begin position="265"/>
        <end position="286"/>
    </location>
</feature>
<dbReference type="EMBL" id="JACSQP010000013">
    <property type="protein sequence ID" value="MBD7958790.1"/>
    <property type="molecule type" value="Genomic_DNA"/>
</dbReference>
<evidence type="ECO:0000313" key="2">
    <source>
        <dbReference type="EMBL" id="MBD7958790.1"/>
    </source>
</evidence>
<comment type="caution">
    <text evidence="2">The sequence shown here is derived from an EMBL/GenBank/DDBJ whole genome shotgun (WGS) entry which is preliminary data.</text>
</comment>
<name>A0ABR8S5R3_9MICO</name>
<accession>A0ABR8S5R3</accession>
<sequence length="300" mass="31061">MIEPTCATADSAISGSHPALGVVAASDLDAVLGVAVPDSARAAFRDGAALVTDPRFVAADGRVVLNTVTVQDVESNYSDEAAPAPAPVASRAVEVAEIAIPHALPWGVVIAPQTAEAIGVDRGGVTLISAYDQPPSLTTMDRLRADAASSSRAHPDVYMYPHFESGPPAPATWLWLILGATAVLVVGASAVALGLARVERRPDDATLAAVGGSRRLRRGIAFWQALVIAGMGAVTGAVARILPVWGVVLASQNSYSPPQLTDLPWPWLALLAVGLPLAIALVSWLVPPRHPDLTRRTAIA</sequence>